<keyword evidence="1" id="KW-0255">Endonuclease</keyword>
<dbReference type="EMBL" id="MT143653">
    <property type="protein sequence ID" value="QJA99496.1"/>
    <property type="molecule type" value="Genomic_DNA"/>
</dbReference>
<dbReference type="GO" id="GO:0015074">
    <property type="term" value="P:DNA integration"/>
    <property type="evidence" value="ECO:0007669"/>
    <property type="project" value="InterPro"/>
</dbReference>
<dbReference type="GO" id="GO:0008833">
    <property type="term" value="F:deoxyribonuclease IV (phage-T4-induced) activity"/>
    <property type="evidence" value="ECO:0007669"/>
    <property type="project" value="InterPro"/>
</dbReference>
<evidence type="ECO:0000313" key="1">
    <source>
        <dbReference type="EMBL" id="QJA99496.1"/>
    </source>
</evidence>
<dbReference type="AlphaFoldDB" id="A0A6M3LVR1"/>
<dbReference type="InterPro" id="IPR008029">
    <property type="entry name" value="Phage_T7_Gp3_endoDNaseI"/>
</dbReference>
<reference evidence="1" key="1">
    <citation type="submission" date="2020-03" db="EMBL/GenBank/DDBJ databases">
        <title>The deep terrestrial virosphere.</title>
        <authorList>
            <person name="Holmfeldt K."/>
            <person name="Nilsson E."/>
            <person name="Simone D."/>
            <person name="Lopez-Fernandez M."/>
            <person name="Wu X."/>
            <person name="de Brujin I."/>
            <person name="Lundin D."/>
            <person name="Andersson A."/>
            <person name="Bertilsson S."/>
            <person name="Dopson M."/>
        </authorList>
    </citation>
    <scope>NUCLEOTIDE SEQUENCE</scope>
    <source>
        <strain evidence="1">MM171A00991</strain>
    </source>
</reference>
<accession>A0A6M3LVR1</accession>
<dbReference type="Gene3D" id="3.40.91.30">
    <property type="match status" value="1"/>
</dbReference>
<keyword evidence="1" id="KW-0540">Nuclease</keyword>
<dbReference type="Pfam" id="PF05367">
    <property type="entry name" value="Phage_endo_I"/>
    <property type="match status" value="1"/>
</dbReference>
<proteinExistence type="predicted"/>
<dbReference type="GO" id="GO:0016032">
    <property type="term" value="P:viral process"/>
    <property type="evidence" value="ECO:0007669"/>
    <property type="project" value="InterPro"/>
</dbReference>
<dbReference type="SUPFAM" id="SSF52980">
    <property type="entry name" value="Restriction endonuclease-like"/>
    <property type="match status" value="1"/>
</dbReference>
<dbReference type="InterPro" id="IPR011335">
    <property type="entry name" value="Restrct_endonuc-II-like"/>
</dbReference>
<name>A0A6M3LVR1_9ZZZZ</name>
<protein>
    <submittedName>
        <fullName evidence="1">Putative endonuclease I</fullName>
    </submittedName>
</protein>
<gene>
    <name evidence="1" type="ORF">MM171A00991_0021</name>
</gene>
<sequence length="157" mass="18566">MPCKICEICKTVKDISGQDWRYLDPVGPYVCSADCAFKWVRQSKMKGTALKMAVFLHLERANWEYSPYMRLWFRSRYEKRVAEESRRRGFSVRYEELGFVLSNGNTYTPDFLLRGHCFVEVKGQWGVGAKLKLKRFREEYPDIPLLVMPWTIQGDFD</sequence>
<organism evidence="1">
    <name type="scientific">viral metagenome</name>
    <dbReference type="NCBI Taxonomy" id="1070528"/>
    <lineage>
        <taxon>unclassified sequences</taxon>
        <taxon>metagenomes</taxon>
        <taxon>organismal metagenomes</taxon>
    </lineage>
</organism>
<keyword evidence="1" id="KW-0378">Hydrolase</keyword>